<organism evidence="2 3">
    <name type="scientific">Liparis tanakae</name>
    <name type="common">Tanaka's snailfish</name>
    <dbReference type="NCBI Taxonomy" id="230148"/>
    <lineage>
        <taxon>Eukaryota</taxon>
        <taxon>Metazoa</taxon>
        <taxon>Chordata</taxon>
        <taxon>Craniata</taxon>
        <taxon>Vertebrata</taxon>
        <taxon>Euteleostomi</taxon>
        <taxon>Actinopterygii</taxon>
        <taxon>Neopterygii</taxon>
        <taxon>Teleostei</taxon>
        <taxon>Neoteleostei</taxon>
        <taxon>Acanthomorphata</taxon>
        <taxon>Eupercaria</taxon>
        <taxon>Perciformes</taxon>
        <taxon>Cottioidei</taxon>
        <taxon>Cottales</taxon>
        <taxon>Liparidae</taxon>
        <taxon>Liparis</taxon>
    </lineage>
</organism>
<dbReference type="Proteomes" id="UP000314294">
    <property type="component" value="Unassembled WGS sequence"/>
</dbReference>
<evidence type="ECO:0000313" key="2">
    <source>
        <dbReference type="EMBL" id="TNN36981.1"/>
    </source>
</evidence>
<feature type="compositionally biased region" description="Basic and acidic residues" evidence="1">
    <location>
        <begin position="8"/>
        <end position="18"/>
    </location>
</feature>
<reference evidence="2 3" key="1">
    <citation type="submission" date="2019-03" db="EMBL/GenBank/DDBJ databases">
        <title>First draft genome of Liparis tanakae, snailfish: a comprehensive survey of snailfish specific genes.</title>
        <authorList>
            <person name="Kim W."/>
            <person name="Song I."/>
            <person name="Jeong J.-H."/>
            <person name="Kim D."/>
            <person name="Kim S."/>
            <person name="Ryu S."/>
            <person name="Song J.Y."/>
            <person name="Lee S.K."/>
        </authorList>
    </citation>
    <scope>NUCLEOTIDE SEQUENCE [LARGE SCALE GENOMIC DNA]</scope>
    <source>
        <tissue evidence="2">Muscle</tissue>
    </source>
</reference>
<name>A0A4Z2F849_9TELE</name>
<protein>
    <submittedName>
        <fullName evidence="2">Uncharacterized protein</fullName>
    </submittedName>
</protein>
<accession>A0A4Z2F849</accession>
<keyword evidence="3" id="KW-1185">Reference proteome</keyword>
<proteinExistence type="predicted"/>
<feature type="region of interest" description="Disordered" evidence="1">
    <location>
        <begin position="1"/>
        <end position="43"/>
    </location>
</feature>
<evidence type="ECO:0000313" key="3">
    <source>
        <dbReference type="Proteomes" id="UP000314294"/>
    </source>
</evidence>
<dbReference type="AlphaFoldDB" id="A0A4Z2F849"/>
<dbReference type="EMBL" id="SRLO01001547">
    <property type="protein sequence ID" value="TNN36981.1"/>
    <property type="molecule type" value="Genomic_DNA"/>
</dbReference>
<sequence>METTPRVWRPEVERKDSKEEEEEERDKKKLQQRKTAIDKQLNTSGEICVSETSRFLISESRGDTNFLQM</sequence>
<comment type="caution">
    <text evidence="2">The sequence shown here is derived from an EMBL/GenBank/DDBJ whole genome shotgun (WGS) entry which is preliminary data.</text>
</comment>
<gene>
    <name evidence="2" type="ORF">EYF80_052852</name>
</gene>
<evidence type="ECO:0000256" key="1">
    <source>
        <dbReference type="SAM" id="MobiDB-lite"/>
    </source>
</evidence>